<sequence>MRFIEMESHWQEDDQSQAELAQWLQMARKGSFDYGISFKSYCHQESQIINICPGSLLNIKCITTSADNGLSRDLASVSCRRI</sequence>
<dbReference type="EMBL" id="BMAU01021094">
    <property type="protein sequence ID" value="GFX90367.1"/>
    <property type="molecule type" value="Genomic_DNA"/>
</dbReference>
<evidence type="ECO:0000313" key="2">
    <source>
        <dbReference type="Proteomes" id="UP000887159"/>
    </source>
</evidence>
<evidence type="ECO:0000313" key="1">
    <source>
        <dbReference type="EMBL" id="GFX90367.1"/>
    </source>
</evidence>
<reference evidence="1" key="1">
    <citation type="submission" date="2020-08" db="EMBL/GenBank/DDBJ databases">
        <title>Multicomponent nature underlies the extraordinary mechanical properties of spider dragline silk.</title>
        <authorList>
            <person name="Kono N."/>
            <person name="Nakamura H."/>
            <person name="Mori M."/>
            <person name="Yoshida Y."/>
            <person name="Ohtoshi R."/>
            <person name="Malay A.D."/>
            <person name="Moran D.A.P."/>
            <person name="Tomita M."/>
            <person name="Numata K."/>
            <person name="Arakawa K."/>
        </authorList>
    </citation>
    <scope>NUCLEOTIDE SEQUENCE</scope>
</reference>
<proteinExistence type="predicted"/>
<comment type="caution">
    <text evidence="1">The sequence shown here is derived from an EMBL/GenBank/DDBJ whole genome shotgun (WGS) entry which is preliminary data.</text>
</comment>
<organism evidence="1 2">
    <name type="scientific">Trichonephila clavipes</name>
    <name type="common">Golden silk orbweaver</name>
    <name type="synonym">Nephila clavipes</name>
    <dbReference type="NCBI Taxonomy" id="2585209"/>
    <lineage>
        <taxon>Eukaryota</taxon>
        <taxon>Metazoa</taxon>
        <taxon>Ecdysozoa</taxon>
        <taxon>Arthropoda</taxon>
        <taxon>Chelicerata</taxon>
        <taxon>Arachnida</taxon>
        <taxon>Araneae</taxon>
        <taxon>Araneomorphae</taxon>
        <taxon>Entelegynae</taxon>
        <taxon>Araneoidea</taxon>
        <taxon>Nephilidae</taxon>
        <taxon>Trichonephila</taxon>
    </lineage>
</organism>
<dbReference type="Proteomes" id="UP000887159">
    <property type="component" value="Unassembled WGS sequence"/>
</dbReference>
<protein>
    <submittedName>
        <fullName evidence="1">Uncharacterized protein</fullName>
    </submittedName>
</protein>
<gene>
    <name evidence="1" type="ORF">TNCV_3849421</name>
</gene>
<name>A0A8X6RD57_TRICX</name>
<accession>A0A8X6RD57</accession>
<keyword evidence="2" id="KW-1185">Reference proteome</keyword>
<dbReference type="AlphaFoldDB" id="A0A8X6RD57"/>